<dbReference type="Proteomes" id="UP000033632">
    <property type="component" value="Unassembled WGS sequence"/>
</dbReference>
<dbReference type="Gene3D" id="3.20.20.380">
    <property type="entry name" value="Copper homeostasis (CutC) domain"/>
    <property type="match status" value="1"/>
</dbReference>
<evidence type="ECO:0000313" key="3">
    <source>
        <dbReference type="EMBL" id="KKB11932.1"/>
    </source>
</evidence>
<dbReference type="InterPro" id="IPR036822">
    <property type="entry name" value="CutC-like_dom_sf"/>
</dbReference>
<name>A0A0F5FUQ8_9HYPH</name>
<dbReference type="Pfam" id="PF03932">
    <property type="entry name" value="CutC"/>
    <property type="match status" value="1"/>
</dbReference>
<proteinExistence type="inferred from homology"/>
<organism evidence="3 4">
    <name type="scientific">Devosia geojensis</name>
    <dbReference type="NCBI Taxonomy" id="443610"/>
    <lineage>
        <taxon>Bacteria</taxon>
        <taxon>Pseudomonadati</taxon>
        <taxon>Pseudomonadota</taxon>
        <taxon>Alphaproteobacteria</taxon>
        <taxon>Hyphomicrobiales</taxon>
        <taxon>Devosiaceae</taxon>
        <taxon>Devosia</taxon>
    </lineage>
</organism>
<dbReference type="PANTHER" id="PTHR12598:SF0">
    <property type="entry name" value="COPPER HOMEOSTASIS PROTEIN CUTC HOMOLOG"/>
    <property type="match status" value="1"/>
</dbReference>
<comment type="caution">
    <text evidence="2">Once thought to be involved in copper homeostasis, experiments in E.coli have shown this is not the case.</text>
</comment>
<comment type="caution">
    <text evidence="3">The sequence shown here is derived from an EMBL/GenBank/DDBJ whole genome shotgun (WGS) entry which is preliminary data.</text>
</comment>
<dbReference type="OrthoDB" id="9815677at2"/>
<sequence length="243" mass="24699">MTRILLEVCVADAESLDAAIAGGADRIELCSALELGGLAPSLGLMQRAASAPIPVYVMIRPRGGDFVFDEREAGIMLTDIEAARAAGLAGVVLGASRPDGALDRDLLARLVGAADGLGTTLHRAIDMAPDIDAALETAVSLGFERILTSGGARSAMDGLPALARLHDKAGSRISIMAGSGVRAGNVADLLAAVPLTEVHASCALPIAQNPAAVAFGFATPTRGITSTAQVRALRERLDAITAA</sequence>
<protein>
    <recommendedName>
        <fullName evidence="2">PF03932 family protein CutC</fullName>
    </recommendedName>
</protein>
<dbReference type="AlphaFoldDB" id="A0A0F5FUQ8"/>
<dbReference type="GO" id="GO:0005507">
    <property type="term" value="F:copper ion binding"/>
    <property type="evidence" value="ECO:0007669"/>
    <property type="project" value="TreeGrafter"/>
</dbReference>
<dbReference type="EMBL" id="JZEX01000105">
    <property type="protein sequence ID" value="KKB11932.1"/>
    <property type="molecule type" value="Genomic_DNA"/>
</dbReference>
<accession>A0A0F5FUQ8</accession>
<keyword evidence="2" id="KW-0963">Cytoplasm</keyword>
<dbReference type="SUPFAM" id="SSF110395">
    <property type="entry name" value="CutC-like"/>
    <property type="match status" value="1"/>
</dbReference>
<keyword evidence="4" id="KW-1185">Reference proteome</keyword>
<comment type="subcellular location">
    <subcellularLocation>
        <location evidence="2">Cytoplasm</location>
    </subcellularLocation>
</comment>
<evidence type="ECO:0000256" key="2">
    <source>
        <dbReference type="HAMAP-Rule" id="MF_00795"/>
    </source>
</evidence>
<dbReference type="PATRIC" id="fig|443610.3.peg.239"/>
<comment type="similarity">
    <text evidence="1 2">Belongs to the CutC family.</text>
</comment>
<dbReference type="STRING" id="443610.VE25_10305"/>
<dbReference type="PANTHER" id="PTHR12598">
    <property type="entry name" value="COPPER HOMEOSTASIS PROTEIN CUTC"/>
    <property type="match status" value="1"/>
</dbReference>
<dbReference type="InterPro" id="IPR005627">
    <property type="entry name" value="CutC-like"/>
</dbReference>
<evidence type="ECO:0000313" key="4">
    <source>
        <dbReference type="Proteomes" id="UP000033632"/>
    </source>
</evidence>
<dbReference type="HAMAP" id="MF_00795">
    <property type="entry name" value="CutC"/>
    <property type="match status" value="1"/>
</dbReference>
<reference evidence="3 4" key="1">
    <citation type="submission" date="2015-03" db="EMBL/GenBank/DDBJ databases">
        <authorList>
            <person name="Hassan Y.I."/>
            <person name="Lepp D."/>
            <person name="Li X.-Z."/>
            <person name="Zhou T."/>
        </authorList>
    </citation>
    <scope>NUCLEOTIDE SEQUENCE [LARGE SCALE GENOMIC DNA]</scope>
    <source>
        <strain evidence="3 4">BD-c194</strain>
    </source>
</reference>
<dbReference type="GO" id="GO:0005737">
    <property type="term" value="C:cytoplasm"/>
    <property type="evidence" value="ECO:0007669"/>
    <property type="project" value="UniProtKB-SubCell"/>
</dbReference>
<evidence type="ECO:0000256" key="1">
    <source>
        <dbReference type="ARBA" id="ARBA00007768"/>
    </source>
</evidence>
<gene>
    <name evidence="2" type="primary">cutC</name>
    <name evidence="3" type="ORF">VE25_10305</name>
</gene>
<dbReference type="RefSeq" id="WP_046108536.1">
    <property type="nucleotide sequence ID" value="NZ_JZEX01000105.1"/>
</dbReference>